<proteinExistence type="predicted"/>
<evidence type="ECO:0000313" key="1">
    <source>
        <dbReference type="EMBL" id="ORJ59478.1"/>
    </source>
</evidence>
<accession>A0A1X0Y303</accession>
<comment type="caution">
    <text evidence="1">The sequence shown here is derived from an EMBL/GenBank/DDBJ whole genome shotgun (WGS) entry which is preliminary data.</text>
</comment>
<evidence type="ECO:0000313" key="2">
    <source>
        <dbReference type="Proteomes" id="UP000193040"/>
    </source>
</evidence>
<reference evidence="1 2" key="1">
    <citation type="submission" date="2017-03" db="EMBL/GenBank/DDBJ databases">
        <title>Genomic insights into Mycobacterium simiae human colonization.</title>
        <authorList>
            <person name="Steffani J.L."/>
            <person name="Brunck M.E."/>
            <person name="Cruz E."/>
            <person name="Montiel R."/>
            <person name="Barona F."/>
        </authorList>
    </citation>
    <scope>NUCLEOTIDE SEQUENCE [LARGE SCALE GENOMIC DNA]</scope>
    <source>
        <strain evidence="1 2">MsiGto</strain>
    </source>
</reference>
<keyword evidence="2" id="KW-1185">Reference proteome</keyword>
<organism evidence="1 2">
    <name type="scientific">Mycobacterium simiae</name>
    <name type="common">Mycobacterium habana</name>
    <dbReference type="NCBI Taxonomy" id="1784"/>
    <lineage>
        <taxon>Bacteria</taxon>
        <taxon>Bacillati</taxon>
        <taxon>Actinomycetota</taxon>
        <taxon>Actinomycetes</taxon>
        <taxon>Mycobacteriales</taxon>
        <taxon>Mycobacteriaceae</taxon>
        <taxon>Mycobacterium</taxon>
        <taxon>Mycobacterium simiae complex</taxon>
    </lineage>
</organism>
<gene>
    <name evidence="1" type="ORF">B5M45_16545</name>
</gene>
<dbReference type="AlphaFoldDB" id="A0A1X0Y303"/>
<sequence>MSADCRDCLAALEHCHGTIIRHALRRSECTEPDCAGPELLPHTFVIDCDAVGCACTELVALAV</sequence>
<protein>
    <submittedName>
        <fullName evidence="1">Uncharacterized protein</fullName>
    </submittedName>
</protein>
<dbReference type="RefSeq" id="WP_084951694.1">
    <property type="nucleotide sequence ID" value="NZ_MZZM01000020.1"/>
</dbReference>
<dbReference type="Proteomes" id="UP000193040">
    <property type="component" value="Unassembled WGS sequence"/>
</dbReference>
<name>A0A1X0Y303_MYCSI</name>
<dbReference type="EMBL" id="MZZM01000020">
    <property type="protein sequence ID" value="ORJ59478.1"/>
    <property type="molecule type" value="Genomic_DNA"/>
</dbReference>
<dbReference type="STRING" id="1784.VC42_14025"/>